<dbReference type="EMBL" id="JBBLXS010000007">
    <property type="protein sequence ID" value="MEK0183456.1"/>
    <property type="molecule type" value="Genomic_DNA"/>
</dbReference>
<proteinExistence type="predicted"/>
<keyword evidence="2" id="KW-1185">Reference proteome</keyword>
<evidence type="ECO:0000313" key="2">
    <source>
        <dbReference type="Proteomes" id="UP001384579"/>
    </source>
</evidence>
<dbReference type="RefSeq" id="WP_340520636.1">
    <property type="nucleotide sequence ID" value="NZ_JBBLXS010000007.1"/>
</dbReference>
<name>A0ABU8YGH1_9CYAN</name>
<reference evidence="1 2" key="1">
    <citation type="journal article" date="2020" name="Harmful Algae">
        <title>Molecular and morphological characterization of a novel dihydroanatoxin-a producing Microcoleus species (cyanobacteria) from the Russian River, California, USA.</title>
        <authorList>
            <person name="Conklin K.Y."/>
            <person name="Stancheva R."/>
            <person name="Otten T.G."/>
            <person name="Fadness R."/>
            <person name="Boyer G.L."/>
            <person name="Read B."/>
            <person name="Zhang X."/>
            <person name="Sheath R.G."/>
        </authorList>
    </citation>
    <scope>NUCLEOTIDE SEQUENCE [LARGE SCALE GENOMIC DNA]</scope>
    <source>
        <strain evidence="1 2">PTRS2</strain>
    </source>
</reference>
<comment type="caution">
    <text evidence="1">The sequence shown here is derived from an EMBL/GenBank/DDBJ whole genome shotgun (WGS) entry which is preliminary data.</text>
</comment>
<evidence type="ECO:0000313" key="1">
    <source>
        <dbReference type="EMBL" id="MEK0183456.1"/>
    </source>
</evidence>
<dbReference type="Proteomes" id="UP001384579">
    <property type="component" value="Unassembled WGS sequence"/>
</dbReference>
<sequence length="52" mass="6149">MQATKESSLFTEITAEESASVNGGYYGCYRPRRHIVYRRNRNGTFRAVVRYW</sequence>
<accession>A0ABU8YGH1</accession>
<gene>
    <name evidence="1" type="ORF">WMG39_01185</name>
</gene>
<organism evidence="1 2">
    <name type="scientific">Microcoleus anatoxicus PTRS2</name>
    <dbReference type="NCBI Taxonomy" id="2705321"/>
    <lineage>
        <taxon>Bacteria</taxon>
        <taxon>Bacillati</taxon>
        <taxon>Cyanobacteriota</taxon>
        <taxon>Cyanophyceae</taxon>
        <taxon>Oscillatoriophycideae</taxon>
        <taxon>Oscillatoriales</taxon>
        <taxon>Microcoleaceae</taxon>
        <taxon>Microcoleus</taxon>
        <taxon>Microcoleus anatoxicus</taxon>
    </lineage>
</organism>
<protein>
    <submittedName>
        <fullName evidence="1">Uncharacterized protein</fullName>
    </submittedName>
</protein>